<evidence type="ECO:0000313" key="4">
    <source>
        <dbReference type="Proteomes" id="UP001243757"/>
    </source>
</evidence>
<dbReference type="Proteomes" id="UP001243757">
    <property type="component" value="Unassembled WGS sequence"/>
</dbReference>
<dbReference type="InterPro" id="IPR005569">
    <property type="entry name" value="Arc_DNA-bd_dom"/>
</dbReference>
<dbReference type="SUPFAM" id="SSF47598">
    <property type="entry name" value="Ribbon-helix-helix"/>
    <property type="match status" value="1"/>
</dbReference>
<dbReference type="Gene3D" id="1.10.1220.10">
    <property type="entry name" value="Met repressor-like"/>
    <property type="match status" value="1"/>
</dbReference>
<dbReference type="Pfam" id="PF03869">
    <property type="entry name" value="Arc"/>
    <property type="match status" value="1"/>
</dbReference>
<organism evidence="3 4">
    <name type="scientific">Pseudodonghicola flavimaris</name>
    <dbReference type="NCBI Taxonomy" id="3050036"/>
    <lineage>
        <taxon>Bacteria</taxon>
        <taxon>Pseudomonadati</taxon>
        <taxon>Pseudomonadota</taxon>
        <taxon>Alphaproteobacteria</taxon>
        <taxon>Rhodobacterales</taxon>
        <taxon>Paracoccaceae</taxon>
        <taxon>Pseudodonghicola</taxon>
    </lineage>
</organism>
<accession>A0ABT7F8L7</accession>
<dbReference type="InterPro" id="IPR013321">
    <property type="entry name" value="Arc_rbn_hlx_hlx"/>
</dbReference>
<reference evidence="3 4" key="1">
    <citation type="submission" date="2023-05" db="EMBL/GenBank/DDBJ databases">
        <title>Pseudodonghicola sp. nov.</title>
        <authorList>
            <person name="Huang J."/>
        </authorList>
    </citation>
    <scope>NUCLEOTIDE SEQUENCE [LARGE SCALE GENOMIC DNA]</scope>
    <source>
        <strain evidence="3 4">IC7</strain>
    </source>
</reference>
<name>A0ABT7F8L7_9RHOB</name>
<dbReference type="EMBL" id="JASNJD010000046">
    <property type="protein sequence ID" value="MDK3020956.1"/>
    <property type="molecule type" value="Genomic_DNA"/>
</dbReference>
<evidence type="ECO:0000313" key="3">
    <source>
        <dbReference type="EMBL" id="MDK3020956.1"/>
    </source>
</evidence>
<dbReference type="GO" id="GO:0003677">
    <property type="term" value="F:DNA binding"/>
    <property type="evidence" value="ECO:0007669"/>
    <property type="project" value="UniProtKB-KW"/>
</dbReference>
<keyword evidence="3" id="KW-0238">DNA-binding</keyword>
<evidence type="ECO:0000256" key="1">
    <source>
        <dbReference type="SAM" id="MobiDB-lite"/>
    </source>
</evidence>
<dbReference type="InterPro" id="IPR010985">
    <property type="entry name" value="Ribbon_hlx_hlx"/>
</dbReference>
<sequence length="166" mass="18231">MSEDQNRTLTDKFMLRLPDGMRGRIKAAAEANNRSMNAEIVATLEEKYPAPKLSGVEIVTLLISALAQADAEGRKELVDKLTETFSDFLPDEQASRFANAVSTLSAALTQTEKSQEHRFDEASAKMLADGVIRAMTSDRKVPPLDVNETSDQVASFISRMPPTPDE</sequence>
<feature type="region of interest" description="Disordered" evidence="1">
    <location>
        <begin position="141"/>
        <end position="166"/>
    </location>
</feature>
<protein>
    <submittedName>
        <fullName evidence="3">Arc family DNA-binding protein</fullName>
    </submittedName>
</protein>
<feature type="domain" description="Arc-like DNA binding" evidence="2">
    <location>
        <begin position="10"/>
        <end position="46"/>
    </location>
</feature>
<keyword evidence="4" id="KW-1185">Reference proteome</keyword>
<dbReference type="RefSeq" id="WP_284483421.1">
    <property type="nucleotide sequence ID" value="NZ_JASNJD010000046.1"/>
</dbReference>
<comment type="caution">
    <text evidence="3">The sequence shown here is derived from an EMBL/GenBank/DDBJ whole genome shotgun (WGS) entry which is preliminary data.</text>
</comment>
<proteinExistence type="predicted"/>
<evidence type="ECO:0000259" key="2">
    <source>
        <dbReference type="Pfam" id="PF03869"/>
    </source>
</evidence>
<gene>
    <name evidence="3" type="ORF">QO033_25070</name>
</gene>